<gene>
    <name evidence="1" type="ORF">S03H2_64052</name>
</gene>
<feature type="non-terminal residue" evidence="1">
    <location>
        <position position="142"/>
    </location>
</feature>
<reference evidence="1" key="1">
    <citation type="journal article" date="2014" name="Front. Microbiol.">
        <title>High frequency of phylogenetically diverse reductive dehalogenase-homologous genes in deep subseafloor sedimentary metagenomes.</title>
        <authorList>
            <person name="Kawai M."/>
            <person name="Futagami T."/>
            <person name="Toyoda A."/>
            <person name="Takaki Y."/>
            <person name="Nishi S."/>
            <person name="Hori S."/>
            <person name="Arai W."/>
            <person name="Tsubouchi T."/>
            <person name="Morono Y."/>
            <person name="Uchiyama I."/>
            <person name="Ito T."/>
            <person name="Fujiyama A."/>
            <person name="Inagaki F."/>
            <person name="Takami H."/>
        </authorList>
    </citation>
    <scope>NUCLEOTIDE SEQUENCE</scope>
    <source>
        <strain evidence="1">Expedition CK06-06</strain>
    </source>
</reference>
<protein>
    <submittedName>
        <fullName evidence="1">Uncharacterized protein</fullName>
    </submittedName>
</protein>
<evidence type="ECO:0000313" key="1">
    <source>
        <dbReference type="EMBL" id="GAH76694.1"/>
    </source>
</evidence>
<name>X1JEC9_9ZZZZ</name>
<dbReference type="AlphaFoldDB" id="X1JEC9"/>
<organism evidence="1">
    <name type="scientific">marine sediment metagenome</name>
    <dbReference type="NCBI Taxonomy" id="412755"/>
    <lineage>
        <taxon>unclassified sequences</taxon>
        <taxon>metagenomes</taxon>
        <taxon>ecological metagenomes</taxon>
    </lineage>
</organism>
<comment type="caution">
    <text evidence="1">The sequence shown here is derived from an EMBL/GenBank/DDBJ whole genome shotgun (WGS) entry which is preliminary data.</text>
</comment>
<accession>X1JEC9</accession>
<dbReference type="EMBL" id="BARU01041562">
    <property type="protein sequence ID" value="GAH76694.1"/>
    <property type="molecule type" value="Genomic_DNA"/>
</dbReference>
<proteinExistence type="predicted"/>
<sequence length="142" mass="15522">MKAKFSKIGRRGKIGLALLVTAMFIGVASAAVLTHYNTITVNATVKQSVVVDGKDITEPISQPLNAIAGGTYCFPHWIKNRAPIDATVLFDTTCDLVIKDEITTTYLKRVPYSFDKTVRGWSHNPHQQDPTAGIHIVVEEVG</sequence>